<protein>
    <submittedName>
        <fullName evidence="2">Uncharacterized protein LOC115216567</fullName>
    </submittedName>
</protein>
<gene>
    <name evidence="2" type="primary">LOC115216567</name>
</gene>
<evidence type="ECO:0000313" key="2">
    <source>
        <dbReference type="RefSeq" id="XP_029641893.1"/>
    </source>
</evidence>
<reference evidence="2" key="1">
    <citation type="submission" date="2025-08" db="UniProtKB">
        <authorList>
            <consortium name="RefSeq"/>
        </authorList>
    </citation>
    <scope>IDENTIFICATION</scope>
</reference>
<dbReference type="KEGG" id="osn:115216567"/>
<keyword evidence="1" id="KW-1185">Reference proteome</keyword>
<evidence type="ECO:0000313" key="1">
    <source>
        <dbReference type="Proteomes" id="UP000515154"/>
    </source>
</evidence>
<dbReference type="AlphaFoldDB" id="A0A6P7SUL2"/>
<proteinExistence type="predicted"/>
<accession>A0A6P7SUL2</accession>
<sequence>MSVHTASQTNSGNNGTVAISQCHNNLAICYSAPDFGFRAQNEFTASMELSHQRSALCWPQKHDRLACSLWDVPPLDFSLRSNTGARMRGIPMVVRSRQKSQNATHFYTKPTTHQHFKEPNMPELMQCCPESSENNSNFVLRFKILRPNTARKLAVRFGKLPTGCYTNPKPHDHRDLPPIKDLQLPEFVTSCRQREPSTKPAADRIYSGQRFKLREPIKFDGAEGKNVNRFSTRKSPESKWDRSLCLKKDPYRFRYPAFTRHRRLDRTAHSALFDRIQMRFLEKLRS</sequence>
<organism evidence="1 2">
    <name type="scientific">Octopus sinensis</name>
    <name type="common">East Asian common octopus</name>
    <dbReference type="NCBI Taxonomy" id="2607531"/>
    <lineage>
        <taxon>Eukaryota</taxon>
        <taxon>Metazoa</taxon>
        <taxon>Spiralia</taxon>
        <taxon>Lophotrochozoa</taxon>
        <taxon>Mollusca</taxon>
        <taxon>Cephalopoda</taxon>
        <taxon>Coleoidea</taxon>
        <taxon>Octopodiformes</taxon>
        <taxon>Octopoda</taxon>
        <taxon>Incirrata</taxon>
        <taxon>Octopodidae</taxon>
        <taxon>Octopus</taxon>
    </lineage>
</organism>
<dbReference type="RefSeq" id="XP_029641893.1">
    <property type="nucleotide sequence ID" value="XM_029786033.2"/>
</dbReference>
<name>A0A6P7SUL2_9MOLL</name>
<dbReference type="Proteomes" id="UP000515154">
    <property type="component" value="Linkage group LG10"/>
</dbReference>